<gene>
    <name evidence="2" type="primary">repB</name>
    <name evidence="2" type="ORF">pMG2E-1_2</name>
</gene>
<name>K9S0F4_9MOLU</name>
<dbReference type="RefSeq" id="WP_015231147.1">
    <property type="nucleotide sequence ID" value="NC_019786.1"/>
</dbReference>
<accession>K9S0F4</accession>
<evidence type="ECO:0000259" key="1">
    <source>
        <dbReference type="Pfam" id="PF01719"/>
    </source>
</evidence>
<dbReference type="AlphaFoldDB" id="K9S0F4"/>
<keyword evidence="2" id="KW-0614">Plasmid</keyword>
<dbReference type="Gene3D" id="3.40.1310.30">
    <property type="match status" value="1"/>
</dbReference>
<organism evidence="2">
    <name type="scientific">Mycoplasma cottewii</name>
    <dbReference type="NCBI Taxonomy" id="51364"/>
    <lineage>
        <taxon>Bacteria</taxon>
        <taxon>Bacillati</taxon>
        <taxon>Mycoplasmatota</taxon>
        <taxon>Mollicutes</taxon>
        <taxon>Mycoplasmataceae</taxon>
        <taxon>Mycoplasma</taxon>
    </lineage>
</organism>
<dbReference type="InterPro" id="IPR002631">
    <property type="entry name" value="Plasmid_rep_OBD"/>
</dbReference>
<dbReference type="EMBL" id="JX294734">
    <property type="protein sequence ID" value="AFY63028.1"/>
    <property type="molecule type" value="Genomic_DNA"/>
</dbReference>
<dbReference type="GO" id="GO:0003677">
    <property type="term" value="F:DNA binding"/>
    <property type="evidence" value="ECO:0007669"/>
    <property type="project" value="InterPro"/>
</dbReference>
<proteinExistence type="predicted"/>
<feature type="domain" description="Plasmid replication protein origin binding" evidence="1">
    <location>
        <begin position="6"/>
        <end position="118"/>
    </location>
</feature>
<dbReference type="GO" id="GO:0005727">
    <property type="term" value="C:extrachromosomal circular DNA"/>
    <property type="evidence" value="ECO:0007669"/>
    <property type="project" value="InterPro"/>
</dbReference>
<protein>
    <submittedName>
        <fullName evidence="2">Plasmid replication initiation protein</fullName>
    </submittedName>
</protein>
<sequence length="201" mass="23412">MRTNIKKRFWTLLVYPDSAPIEWKDILIQNGVEFFGALHDKDINPDGTLKKPHYHIVLVYSGPTTFNNVKTLCNTLNSPKPLPLDGVGGMWRYMTHKDNPEKYQYDDSIIFTGNGFDISNYKDLSKKEISIIKQSLLDLIDNELITEYSVFVRRVRQLGIAEAFDVAANNTIFFNNYIISFKFDLKKKAEQEYEEMVKKRE</sequence>
<reference evidence="2" key="1">
    <citation type="journal article" date="2012" name="BMC Microbiol.">
        <title>Distribution and diversity of mycoplasma plasmids: lessons from cryptic genetic elements.</title>
        <authorList>
            <person name="Breton M."/>
            <person name="Tardy F."/>
            <person name="Dordet-Frisoni E."/>
            <person name="Sagne E."/>
            <person name="Mick V."/>
            <person name="Renaudin J."/>
            <person name="Sirand-Pugnet P."/>
            <person name="Citti C."/>
            <person name="Blanchard A."/>
        </authorList>
    </citation>
    <scope>NUCLEOTIDE SEQUENCE</scope>
    <source>
        <strain evidence="2">Anses 15104</strain>
        <plasmid evidence="2">pMG2E-1</plasmid>
    </source>
</reference>
<dbReference type="GO" id="GO:0003916">
    <property type="term" value="F:DNA topoisomerase activity"/>
    <property type="evidence" value="ECO:0007669"/>
    <property type="project" value="InterPro"/>
</dbReference>
<dbReference type="GO" id="GO:0006260">
    <property type="term" value="P:DNA replication"/>
    <property type="evidence" value="ECO:0007669"/>
    <property type="project" value="InterPro"/>
</dbReference>
<dbReference type="Pfam" id="PF01719">
    <property type="entry name" value="Rep_OBD"/>
    <property type="match status" value="1"/>
</dbReference>
<evidence type="ECO:0000313" key="2">
    <source>
        <dbReference type="EMBL" id="AFY63028.1"/>
    </source>
</evidence>
<geneLocation type="plasmid" evidence="2">
    <name>pMG2E-1</name>
</geneLocation>